<reference evidence="1" key="1">
    <citation type="journal article" date="2021" name="New Phytol.">
        <title>Evolutionary innovations through gain and loss of genes in the ectomycorrhizal Boletales.</title>
        <authorList>
            <person name="Wu G."/>
            <person name="Miyauchi S."/>
            <person name="Morin E."/>
            <person name="Kuo A."/>
            <person name="Drula E."/>
            <person name="Varga T."/>
            <person name="Kohler A."/>
            <person name="Feng B."/>
            <person name="Cao Y."/>
            <person name="Lipzen A."/>
            <person name="Daum C."/>
            <person name="Hundley H."/>
            <person name="Pangilinan J."/>
            <person name="Johnson J."/>
            <person name="Barry K."/>
            <person name="LaButti K."/>
            <person name="Ng V."/>
            <person name="Ahrendt S."/>
            <person name="Min B."/>
            <person name="Choi I.G."/>
            <person name="Park H."/>
            <person name="Plett J.M."/>
            <person name="Magnuson J."/>
            <person name="Spatafora J.W."/>
            <person name="Nagy L.G."/>
            <person name="Henrissat B."/>
            <person name="Grigoriev I.V."/>
            <person name="Yang Z.L."/>
            <person name="Xu J."/>
            <person name="Martin F.M."/>
        </authorList>
    </citation>
    <scope>NUCLEOTIDE SEQUENCE</scope>
    <source>
        <strain evidence="1">KUC20120723A-06</strain>
    </source>
</reference>
<comment type="caution">
    <text evidence="1">The sequence shown here is derived from an EMBL/GenBank/DDBJ whole genome shotgun (WGS) entry which is preliminary data.</text>
</comment>
<organism evidence="1 2">
    <name type="scientific">Leucogyrophana mollusca</name>
    <dbReference type="NCBI Taxonomy" id="85980"/>
    <lineage>
        <taxon>Eukaryota</taxon>
        <taxon>Fungi</taxon>
        <taxon>Dikarya</taxon>
        <taxon>Basidiomycota</taxon>
        <taxon>Agaricomycotina</taxon>
        <taxon>Agaricomycetes</taxon>
        <taxon>Agaricomycetidae</taxon>
        <taxon>Boletales</taxon>
        <taxon>Boletales incertae sedis</taxon>
        <taxon>Leucogyrophana</taxon>
    </lineage>
</organism>
<evidence type="ECO:0000313" key="1">
    <source>
        <dbReference type="EMBL" id="KAH7922192.1"/>
    </source>
</evidence>
<dbReference type="EMBL" id="MU266494">
    <property type="protein sequence ID" value="KAH7922192.1"/>
    <property type="molecule type" value="Genomic_DNA"/>
</dbReference>
<evidence type="ECO:0000313" key="2">
    <source>
        <dbReference type="Proteomes" id="UP000790709"/>
    </source>
</evidence>
<name>A0ACB8B949_9AGAM</name>
<keyword evidence="2" id="KW-1185">Reference proteome</keyword>
<protein>
    <submittedName>
        <fullName evidence="1">Uncharacterized protein</fullName>
    </submittedName>
</protein>
<dbReference type="Proteomes" id="UP000790709">
    <property type="component" value="Unassembled WGS sequence"/>
</dbReference>
<proteinExistence type="predicted"/>
<gene>
    <name evidence="1" type="ORF">BV22DRAFT_675343</name>
</gene>
<accession>A0ACB8B949</accession>
<sequence>MAYTIETSVITSLTTIAMVICFKTMSDTVAWFGVDVFHGQVCVNAMLANLNARKAHFTVDDAHTSFSHSTFRVNVRPSDSDESQSTSFAVPGEDEGVAQDDSPESNYGDSKGTLPELLSAPGAAIEVCLGRDTKVRQEAPLAPNESTVTLHLPPSIVP</sequence>